<keyword evidence="7" id="KW-1185">Reference proteome</keyword>
<protein>
    <recommendedName>
        <fullName evidence="4">Lipopolysaccharide export system protein LptA</fullName>
    </recommendedName>
</protein>
<sequence length="172" mass="17694" precursor="true">MAVKAINKTAAVAVALSGLLLAGSAWARSSDRNQPIDISADAGVMEQAAGKPSIVTGNVVITQGSLVINSSKGTVYSNDGDVSRVILTGSPVRLQQTQDNGDPLTVNASQADYNLNTDIVVLTGNVRISQPSGNLSAPSATYNMSTGRFVSQASSTGGRVKMRFVPKSNRGG</sequence>
<comment type="similarity">
    <text evidence="4">Belongs to the LptA family.</text>
</comment>
<comment type="subunit">
    <text evidence="4">Component of the lipopolysaccharide transport and assembly complex.</text>
</comment>
<dbReference type="RefSeq" id="WP_331703593.1">
    <property type="nucleotide sequence ID" value="NZ_JAZHBO010000001.1"/>
</dbReference>
<name>A0ABU7UZV1_9GAMM</name>
<dbReference type="PANTHER" id="PTHR36504:SF1">
    <property type="entry name" value="LIPOPOLYSACCHARIDE EXPORT SYSTEM PROTEIN LPTA"/>
    <property type="match status" value="1"/>
</dbReference>
<dbReference type="PANTHER" id="PTHR36504">
    <property type="entry name" value="LIPOPOLYSACCHARIDE EXPORT SYSTEM PROTEIN LPTA"/>
    <property type="match status" value="1"/>
</dbReference>
<evidence type="ECO:0000256" key="3">
    <source>
        <dbReference type="ARBA" id="ARBA00022764"/>
    </source>
</evidence>
<keyword evidence="2 4" id="KW-0732">Signal</keyword>
<gene>
    <name evidence="4 6" type="primary">lptA</name>
    <name evidence="6" type="ORF">V3390_04965</name>
</gene>
<evidence type="ECO:0000256" key="2">
    <source>
        <dbReference type="ARBA" id="ARBA00022729"/>
    </source>
</evidence>
<comment type="caution">
    <text evidence="6">The sequence shown here is derived from an EMBL/GenBank/DDBJ whole genome shotgun (WGS) entry which is preliminary data.</text>
</comment>
<feature type="signal peptide" evidence="4">
    <location>
        <begin position="1"/>
        <end position="27"/>
    </location>
</feature>
<reference evidence="6 7" key="1">
    <citation type="submission" date="2024-01" db="EMBL/GenBank/DDBJ databases">
        <title>Novel species of the genus Luteimonas isolated from rivers.</title>
        <authorList>
            <person name="Lu H."/>
        </authorList>
    </citation>
    <scope>NUCLEOTIDE SEQUENCE [LARGE SCALE GENOMIC DNA]</scope>
    <source>
        <strain evidence="6 7">FXH3W</strain>
    </source>
</reference>
<comment type="function">
    <text evidence="4">Involved in the assembly of lipopolysaccharide (LPS). Required for the translocation of LPS from the inner membrane to the outer membrane. May form a bridge between the inner membrane and the outer membrane, via interactions with LptC and LptD, thereby facilitating LPS transfer across the periplasm.</text>
</comment>
<dbReference type="Proteomes" id="UP001356170">
    <property type="component" value="Unassembled WGS sequence"/>
</dbReference>
<evidence type="ECO:0000256" key="1">
    <source>
        <dbReference type="ARBA" id="ARBA00022448"/>
    </source>
</evidence>
<keyword evidence="3 4" id="KW-0574">Periplasm</keyword>
<keyword evidence="1 4" id="KW-0813">Transport</keyword>
<dbReference type="Pfam" id="PF03968">
    <property type="entry name" value="LptD_N"/>
    <property type="match status" value="1"/>
</dbReference>
<dbReference type="Gene3D" id="2.60.450.10">
    <property type="entry name" value="Lipopolysaccharide (LPS) transport protein A like domain"/>
    <property type="match status" value="1"/>
</dbReference>
<dbReference type="EMBL" id="JAZHBO010000001">
    <property type="protein sequence ID" value="MEF2155585.1"/>
    <property type="molecule type" value="Genomic_DNA"/>
</dbReference>
<evidence type="ECO:0000313" key="7">
    <source>
        <dbReference type="Proteomes" id="UP001356170"/>
    </source>
</evidence>
<proteinExistence type="inferred from homology"/>
<accession>A0ABU7UZV1</accession>
<dbReference type="InterPro" id="IPR005653">
    <property type="entry name" value="OstA-like_N"/>
</dbReference>
<evidence type="ECO:0000313" key="6">
    <source>
        <dbReference type="EMBL" id="MEF2155585.1"/>
    </source>
</evidence>
<dbReference type="HAMAP" id="MF_01914">
    <property type="entry name" value="LPS_assembly_LptA"/>
    <property type="match status" value="1"/>
</dbReference>
<dbReference type="InterPro" id="IPR014340">
    <property type="entry name" value="LptA"/>
</dbReference>
<dbReference type="NCBIfam" id="TIGR03002">
    <property type="entry name" value="outer_YhbN_LptA"/>
    <property type="match status" value="1"/>
</dbReference>
<dbReference type="InterPro" id="IPR052037">
    <property type="entry name" value="LPS_export_LptA"/>
</dbReference>
<feature type="chain" id="PRO_5044921791" description="Lipopolysaccharide export system protein LptA" evidence="4">
    <location>
        <begin position="28"/>
        <end position="172"/>
    </location>
</feature>
<feature type="domain" description="Organic solvent tolerance-like N-terminal" evidence="5">
    <location>
        <begin position="38"/>
        <end position="147"/>
    </location>
</feature>
<organism evidence="6 7">
    <name type="scientific">Aquilutibacter rugosus</name>
    <dbReference type="NCBI Taxonomy" id="3115820"/>
    <lineage>
        <taxon>Bacteria</taxon>
        <taxon>Pseudomonadati</taxon>
        <taxon>Pseudomonadota</taxon>
        <taxon>Gammaproteobacteria</taxon>
        <taxon>Lysobacterales</taxon>
        <taxon>Lysobacteraceae</taxon>
        <taxon>Aquilutibacter</taxon>
    </lineage>
</organism>
<evidence type="ECO:0000256" key="4">
    <source>
        <dbReference type="HAMAP-Rule" id="MF_01914"/>
    </source>
</evidence>
<evidence type="ECO:0000259" key="5">
    <source>
        <dbReference type="Pfam" id="PF03968"/>
    </source>
</evidence>
<comment type="subcellular location">
    <subcellularLocation>
        <location evidence="4">Periplasm</location>
    </subcellularLocation>
</comment>